<name>A9HYC7_BORPD</name>
<dbReference type="FunFam" id="3.40.50.720:FF:000084">
    <property type="entry name" value="Short-chain dehydrogenase reductase"/>
    <property type="match status" value="1"/>
</dbReference>
<dbReference type="PROSITE" id="PS00061">
    <property type="entry name" value="ADH_SHORT"/>
    <property type="match status" value="1"/>
</dbReference>
<dbReference type="EC" id="1.1.1.47" evidence="3"/>
<evidence type="ECO:0000256" key="1">
    <source>
        <dbReference type="ARBA" id="ARBA00006484"/>
    </source>
</evidence>
<dbReference type="InterPro" id="IPR057326">
    <property type="entry name" value="KR_dom"/>
</dbReference>
<dbReference type="PRINTS" id="PR00081">
    <property type="entry name" value="GDHRDH"/>
</dbReference>
<reference evidence="3 4" key="1">
    <citation type="journal article" date="2008" name="BMC Genomics">
        <title>The missing link: Bordetella petrii is endowed with both the metabolic versatility of environmental bacteria and virulence traits of pathogenic Bordetellae.</title>
        <authorList>
            <person name="Gross R."/>
            <person name="Guzman C.A."/>
            <person name="Sebaihia M."/>
            <person name="Martins Dos Santos V.A."/>
            <person name="Pieper D.H."/>
            <person name="Koebnik R."/>
            <person name="Lechner M."/>
            <person name="Bartels D."/>
            <person name="Buhrmester J."/>
            <person name="Choudhuri J.V."/>
            <person name="Ebensen T."/>
            <person name="Gaigalat L."/>
            <person name="Herrmann S."/>
            <person name="Khachane A.N."/>
            <person name="Larisch C."/>
            <person name="Link S."/>
            <person name="Linke B."/>
            <person name="Meyer F."/>
            <person name="Mormann S."/>
            <person name="Nakunst D."/>
            <person name="Rueckert C."/>
            <person name="Schneiker-Bekel S."/>
            <person name="Schulze K."/>
            <person name="Vorhoelter F.J."/>
            <person name="Yevsa T."/>
            <person name="Engle J.T."/>
            <person name="Goldman W.E."/>
            <person name="Puehler A."/>
            <person name="Goebel U.B."/>
            <person name="Goesmann A."/>
            <person name="Bloecker H."/>
            <person name="Kaiser O."/>
            <person name="Martinez-Arias R."/>
        </authorList>
    </citation>
    <scope>NUCLEOTIDE SEQUENCE [LARGE SCALE GENOMIC DNA]</scope>
    <source>
        <strain evidence="4">ATCC BAA-461 / DSM 12804 / CCUG 43448 / CIP 107267 / Se-1111R</strain>
    </source>
</reference>
<keyword evidence="4" id="KW-1185">Reference proteome</keyword>
<dbReference type="SUPFAM" id="SSF51735">
    <property type="entry name" value="NAD(P)-binding Rossmann-fold domains"/>
    <property type="match status" value="1"/>
</dbReference>
<dbReference type="GO" id="GO:0047936">
    <property type="term" value="F:glucose 1-dehydrogenase [NAD(P)+] activity"/>
    <property type="evidence" value="ECO:0007669"/>
    <property type="project" value="UniProtKB-EC"/>
</dbReference>
<dbReference type="PANTHER" id="PTHR42760">
    <property type="entry name" value="SHORT-CHAIN DEHYDROGENASES/REDUCTASES FAMILY MEMBER"/>
    <property type="match status" value="1"/>
</dbReference>
<dbReference type="NCBIfam" id="NF005559">
    <property type="entry name" value="PRK07231.1"/>
    <property type="match status" value="1"/>
</dbReference>
<dbReference type="Pfam" id="PF13561">
    <property type="entry name" value="adh_short_C2"/>
    <property type="match status" value="1"/>
</dbReference>
<dbReference type="STRING" id="94624.Bpet0388"/>
<comment type="similarity">
    <text evidence="1">Belongs to the short-chain dehydrogenases/reductases (SDR) family.</text>
</comment>
<dbReference type="InterPro" id="IPR020904">
    <property type="entry name" value="Sc_DH/Rdtase_CS"/>
</dbReference>
<protein>
    <submittedName>
        <fullName evidence="3">Glucose 1-dehydrogenase</fullName>
        <ecNumber evidence="3">1.1.1.47</ecNumber>
    </submittedName>
</protein>
<evidence type="ECO:0000313" key="4">
    <source>
        <dbReference type="Proteomes" id="UP000001225"/>
    </source>
</evidence>
<gene>
    <name evidence="3" type="primary">gdH</name>
    <name evidence="3" type="ordered locus">Bpet0388</name>
</gene>
<organism evidence="3 4">
    <name type="scientific">Bordetella petrii (strain ATCC BAA-461 / DSM 12804 / CCUG 43448 / CIP 107267 / Se-1111R)</name>
    <dbReference type="NCBI Taxonomy" id="340100"/>
    <lineage>
        <taxon>Bacteria</taxon>
        <taxon>Pseudomonadati</taxon>
        <taxon>Pseudomonadota</taxon>
        <taxon>Betaproteobacteria</taxon>
        <taxon>Burkholderiales</taxon>
        <taxon>Alcaligenaceae</taxon>
        <taxon>Bordetella</taxon>
    </lineage>
</organism>
<proteinExistence type="inferred from homology"/>
<dbReference type="EMBL" id="AM902716">
    <property type="protein sequence ID" value="CAP40720.1"/>
    <property type="molecule type" value="Genomic_DNA"/>
</dbReference>
<dbReference type="PANTHER" id="PTHR42760:SF132">
    <property type="entry name" value="SHORT-CHAIN DEHYDROGENASE_REDUCTASE FAMILY PROTEIN"/>
    <property type="match status" value="1"/>
</dbReference>
<evidence type="ECO:0000313" key="3">
    <source>
        <dbReference type="EMBL" id="CAP40720.1"/>
    </source>
</evidence>
<dbReference type="SMART" id="SM00822">
    <property type="entry name" value="PKS_KR"/>
    <property type="match status" value="1"/>
</dbReference>
<dbReference type="KEGG" id="bpt:Bpet0388"/>
<dbReference type="InterPro" id="IPR002347">
    <property type="entry name" value="SDR_fam"/>
</dbReference>
<keyword evidence="3" id="KW-0560">Oxidoreductase</keyword>
<sequence>MRHVADLSGRVAVVTGANSGIGRGVALELAAAGARVVVNHRPEEDSRRRAAEVVDAIAQAGGAAVAAAADISREDDVEQLFRVARDHFQGVDILVNNAGIEQPAAIQDMTLAQWQRVIDVNLTGQFLCSRAAVRAFLGRQPKPPPDAAAGKIIFISSVHEVIPWAFQANYAASKGGVSLLMQSLAQELAPMKIRVNSVAPGAIRTPINAPAWNTPESLAALLKLIPYGRIGEPEDVARAVAWLASDDSDYVTGSTLFVDGGMTLYPAFRGAG</sequence>
<accession>A9HYC7</accession>
<feature type="domain" description="Ketoreductase" evidence="2">
    <location>
        <begin position="10"/>
        <end position="206"/>
    </location>
</feature>
<dbReference type="eggNOG" id="COG1028">
    <property type="taxonomic scope" value="Bacteria"/>
</dbReference>
<dbReference type="Gene3D" id="3.40.50.720">
    <property type="entry name" value="NAD(P)-binding Rossmann-like Domain"/>
    <property type="match status" value="1"/>
</dbReference>
<dbReference type="PRINTS" id="PR00080">
    <property type="entry name" value="SDRFAMILY"/>
</dbReference>
<dbReference type="Proteomes" id="UP000001225">
    <property type="component" value="Chromosome"/>
</dbReference>
<dbReference type="InterPro" id="IPR036291">
    <property type="entry name" value="NAD(P)-bd_dom_sf"/>
</dbReference>
<evidence type="ECO:0000259" key="2">
    <source>
        <dbReference type="SMART" id="SM00822"/>
    </source>
</evidence>
<dbReference type="AlphaFoldDB" id="A9HYC7"/>